<evidence type="ECO:0000313" key="1">
    <source>
        <dbReference type="EMBL" id="KAE9521301.1"/>
    </source>
</evidence>
<keyword evidence="2" id="KW-1185">Reference proteome</keyword>
<dbReference type="PANTHER" id="PTHR46880:SF8">
    <property type="entry name" value="E3 SUMO-PROTEIN LIGASE KIAA1586"/>
    <property type="match status" value="1"/>
</dbReference>
<name>A0A6G0SUB6_APHGL</name>
<gene>
    <name evidence="1" type="ORF">AGLY_018320</name>
</gene>
<dbReference type="OrthoDB" id="6593157at2759"/>
<dbReference type="Proteomes" id="UP000475862">
    <property type="component" value="Unassembled WGS sequence"/>
</dbReference>
<reference evidence="1 2" key="1">
    <citation type="submission" date="2019-08" db="EMBL/GenBank/DDBJ databases">
        <title>The genome of the soybean aphid Biotype 1, its phylome, world population structure and adaptation to the North American continent.</title>
        <authorList>
            <person name="Giordano R."/>
            <person name="Donthu R.K."/>
            <person name="Hernandez A.G."/>
            <person name="Wright C.L."/>
            <person name="Zimin A.V."/>
        </authorList>
    </citation>
    <scope>NUCLEOTIDE SEQUENCE [LARGE SCALE GENOMIC DNA]</scope>
    <source>
        <tissue evidence="1">Whole aphids</tissue>
    </source>
</reference>
<comment type="caution">
    <text evidence="1">The sequence shown here is derived from an EMBL/GenBank/DDBJ whole genome shotgun (WGS) entry which is preliminary data.</text>
</comment>
<dbReference type="AlphaFoldDB" id="A0A6G0SUB6"/>
<protein>
    <recommendedName>
        <fullName evidence="3">DUF4371 domain-containing protein</fullName>
    </recommendedName>
</protein>
<dbReference type="PANTHER" id="PTHR46880">
    <property type="entry name" value="RAS-ASSOCIATING DOMAIN-CONTAINING PROTEIN"/>
    <property type="match status" value="1"/>
</dbReference>
<evidence type="ECO:0008006" key="3">
    <source>
        <dbReference type="Google" id="ProtNLM"/>
    </source>
</evidence>
<evidence type="ECO:0000313" key="2">
    <source>
        <dbReference type="Proteomes" id="UP000475862"/>
    </source>
</evidence>
<proteinExistence type="predicted"/>
<accession>A0A6G0SUB6</accession>
<dbReference type="EMBL" id="VYZN01003159">
    <property type="protein sequence ID" value="KAE9521301.1"/>
    <property type="molecule type" value="Genomic_DNA"/>
</dbReference>
<organism evidence="1 2">
    <name type="scientific">Aphis glycines</name>
    <name type="common">Soybean aphid</name>
    <dbReference type="NCBI Taxonomy" id="307491"/>
    <lineage>
        <taxon>Eukaryota</taxon>
        <taxon>Metazoa</taxon>
        <taxon>Ecdysozoa</taxon>
        <taxon>Arthropoda</taxon>
        <taxon>Hexapoda</taxon>
        <taxon>Insecta</taxon>
        <taxon>Pterygota</taxon>
        <taxon>Neoptera</taxon>
        <taxon>Paraneoptera</taxon>
        <taxon>Hemiptera</taxon>
        <taxon>Sternorrhyncha</taxon>
        <taxon>Aphidomorpha</taxon>
        <taxon>Aphidoidea</taxon>
        <taxon>Aphididae</taxon>
        <taxon>Aphidini</taxon>
        <taxon>Aphis</taxon>
        <taxon>Aphis</taxon>
    </lineage>
</organism>
<sequence length="298" mass="33886">MRTKMEPMTLSQKTMLVICLRTVVGQNNEVITFFFDIIELTNTSADSIKNAILTNLSSHRFDNNFLKLNLIAFVSDGASTMLGRVAALYQHFTTAVNDGLRTSKEKSKYLGLQRHLASIEFVTNLGIMYDALCELADLSTSLRNRSHTFTQVNRYIQRRIMVFDSMAENYGPRTKEAIDSCEELSFKSIPLISNKAIPKINPLQFFRSLSYNLGSRLFTTLSSNVSMQGNELKNIYTQLLSDLDVFEPKNWSDQFDIQYGDSAIRTLANVFQVDARSVINGFREFKDLGDGRDTFRPK</sequence>